<dbReference type="PANTHER" id="PTHR39166:SF1">
    <property type="entry name" value="BLL1166 PROTEIN"/>
    <property type="match status" value="1"/>
</dbReference>
<evidence type="ECO:0000313" key="2">
    <source>
        <dbReference type="Proteomes" id="UP000029518"/>
    </source>
</evidence>
<organism evidence="1 2">
    <name type="scientific">Paenibacillus borealis</name>
    <dbReference type="NCBI Taxonomy" id="160799"/>
    <lineage>
        <taxon>Bacteria</taxon>
        <taxon>Bacillati</taxon>
        <taxon>Bacillota</taxon>
        <taxon>Bacilli</taxon>
        <taxon>Bacillales</taxon>
        <taxon>Paenibacillaceae</taxon>
        <taxon>Paenibacillus</taxon>
    </lineage>
</organism>
<dbReference type="HOGENOM" id="CLU_092842_1_0_9"/>
<reference evidence="1" key="1">
    <citation type="submission" date="2014-08" db="EMBL/GenBank/DDBJ databases">
        <title>Comparative genomics of the Paenibacillus odorifer group.</title>
        <authorList>
            <person name="den Bakker H.C."/>
            <person name="Tsai Y.-C.Y.-C."/>
            <person name="Martin N."/>
            <person name="Korlach J."/>
            <person name="Wiedmann M."/>
        </authorList>
    </citation>
    <scope>NUCLEOTIDE SEQUENCE [LARGE SCALE GENOMIC DNA]</scope>
    <source>
        <strain evidence="1">DSM 13188</strain>
    </source>
</reference>
<keyword evidence="2" id="KW-1185">Reference proteome</keyword>
<dbReference type="InterPro" id="IPR009267">
    <property type="entry name" value="NTP_transf_6"/>
</dbReference>
<gene>
    <name evidence="1" type="ORF">PBOR_01965</name>
</gene>
<dbReference type="OrthoDB" id="1901124at2"/>
<dbReference type="PANTHER" id="PTHR39166">
    <property type="entry name" value="BLL1166 PROTEIN"/>
    <property type="match status" value="1"/>
</dbReference>
<evidence type="ECO:0000313" key="1">
    <source>
        <dbReference type="EMBL" id="AIQ55864.1"/>
    </source>
</evidence>
<dbReference type="Pfam" id="PF06042">
    <property type="entry name" value="NTP_transf_6"/>
    <property type="match status" value="1"/>
</dbReference>
<proteinExistence type="predicted"/>
<protein>
    <recommendedName>
        <fullName evidence="3">Nucleotidyltransferase family protein</fullName>
    </recommendedName>
</protein>
<dbReference type="AlphaFoldDB" id="A0A089MH24"/>
<dbReference type="KEGG" id="pbd:PBOR_01965"/>
<sequence>MILTSEADILRLVKEDAWMMDILKTAGTLHLPDWWVCAGFVRSKIWDVQHGFTERTPLADIDVIYYDPGDLREEAEKSWEAQLKKRHPGIPWSVKNQARMHTVNNLPPYHSSTDGMSKFPETATALGLTLSGDGQLILAAPHGITDVIHLALRPSPYFAARPHLLPVYEKRIAGKNWQSIWSGLRSLPADAT</sequence>
<dbReference type="EMBL" id="CP009285">
    <property type="protein sequence ID" value="AIQ55864.1"/>
    <property type="molecule type" value="Genomic_DNA"/>
</dbReference>
<dbReference type="Proteomes" id="UP000029518">
    <property type="component" value="Chromosome"/>
</dbReference>
<dbReference type="RefSeq" id="WP_042210182.1">
    <property type="nucleotide sequence ID" value="NZ_CP009285.1"/>
</dbReference>
<evidence type="ECO:0008006" key="3">
    <source>
        <dbReference type="Google" id="ProtNLM"/>
    </source>
</evidence>
<name>A0A089MH24_PAEBO</name>
<accession>A0A089MH24</accession>